<evidence type="ECO:0000313" key="1">
    <source>
        <dbReference type="EMBL" id="CAK7356488.1"/>
    </source>
</evidence>
<comment type="caution">
    <text evidence="1">The sequence shown here is derived from an EMBL/GenBank/DDBJ whole genome shotgun (WGS) entry which is preliminary data.</text>
</comment>
<sequence length="118" mass="12479">MANLVQNSGKAQDQISSFAKKCNLLSQYLKERGSFGDISLGINGKAPEVTGPETSGSPATTLNLFTNAENSSDPITSRQKALESANMAKSVDLFPQFVGFGPSNSTEGAINKADDHLR</sequence>
<keyword evidence="2" id="KW-1185">Reference proteome</keyword>
<proteinExistence type="predicted"/>
<name>A0AAV1STF5_9ROSI</name>
<evidence type="ECO:0000313" key="2">
    <source>
        <dbReference type="Proteomes" id="UP001314170"/>
    </source>
</evidence>
<organism evidence="1 2">
    <name type="scientific">Dovyalis caffra</name>
    <dbReference type="NCBI Taxonomy" id="77055"/>
    <lineage>
        <taxon>Eukaryota</taxon>
        <taxon>Viridiplantae</taxon>
        <taxon>Streptophyta</taxon>
        <taxon>Embryophyta</taxon>
        <taxon>Tracheophyta</taxon>
        <taxon>Spermatophyta</taxon>
        <taxon>Magnoliopsida</taxon>
        <taxon>eudicotyledons</taxon>
        <taxon>Gunneridae</taxon>
        <taxon>Pentapetalae</taxon>
        <taxon>rosids</taxon>
        <taxon>fabids</taxon>
        <taxon>Malpighiales</taxon>
        <taxon>Salicaceae</taxon>
        <taxon>Flacourtieae</taxon>
        <taxon>Dovyalis</taxon>
    </lineage>
</organism>
<accession>A0AAV1STF5</accession>
<protein>
    <submittedName>
        <fullName evidence="1">Uncharacterized protein</fullName>
    </submittedName>
</protein>
<dbReference type="Proteomes" id="UP001314170">
    <property type="component" value="Unassembled WGS sequence"/>
</dbReference>
<gene>
    <name evidence="1" type="ORF">DCAF_LOCUS26760</name>
</gene>
<reference evidence="1 2" key="1">
    <citation type="submission" date="2024-01" db="EMBL/GenBank/DDBJ databases">
        <authorList>
            <person name="Waweru B."/>
        </authorList>
    </citation>
    <scope>NUCLEOTIDE SEQUENCE [LARGE SCALE GENOMIC DNA]</scope>
</reference>
<dbReference type="AlphaFoldDB" id="A0AAV1STF5"/>
<dbReference type="EMBL" id="CAWUPB010001197">
    <property type="protein sequence ID" value="CAK7356488.1"/>
    <property type="molecule type" value="Genomic_DNA"/>
</dbReference>